<evidence type="ECO:0000256" key="1">
    <source>
        <dbReference type="SAM" id="MobiDB-lite"/>
    </source>
</evidence>
<dbReference type="InterPro" id="IPR032806">
    <property type="entry name" value="YbfD_N"/>
</dbReference>
<dbReference type="AlphaFoldDB" id="A0A646KID1"/>
<feature type="domain" description="H repeat-associated protein N-terminal" evidence="2">
    <location>
        <begin position="25"/>
        <end position="107"/>
    </location>
</feature>
<sequence>MPSAAMPCPAKTLPPHRVAGMSLTERLVRLPDPRRRRGVRHPFVSAVLIAASAIVADARSDTAIGQWAAAAPQTTPARLGTRVAGAFTVRIAPSAATIRRALERVCPDGPADLAGGDPSGATTVAADGKSARGSRNSRVPSAHLPTAMTGDGQTISQLPVPDKTNEITGFARPLAPLRPDRDRRHRRRAAHPARAHPLPHPGQADALPADGQEQPAVPVHGAAPAALEPGRRPPCGPQPRAWSA</sequence>
<dbReference type="EMBL" id="VCLA01000145">
    <property type="protein sequence ID" value="MQT02025.1"/>
    <property type="molecule type" value="Genomic_DNA"/>
</dbReference>
<dbReference type="OrthoDB" id="4310342at2"/>
<protein>
    <submittedName>
        <fullName evidence="3">Transposase family protein</fullName>
    </submittedName>
</protein>
<evidence type="ECO:0000259" key="2">
    <source>
        <dbReference type="Pfam" id="PF13808"/>
    </source>
</evidence>
<dbReference type="Proteomes" id="UP000419138">
    <property type="component" value="Unassembled WGS sequence"/>
</dbReference>
<reference evidence="3 4" key="1">
    <citation type="submission" date="2019-05" db="EMBL/GenBank/DDBJ databases">
        <title>Comparative genomics and metabolomics analyses of clavulanic acid producing Streptomyces species provides insight into specialized metabolism and evolution of beta-lactam biosynthetic gene clusters.</title>
        <authorList>
            <person name="Moore M.A."/>
            <person name="Cruz-Morales P."/>
            <person name="Barona Gomez F."/>
            <person name="Kapil T."/>
        </authorList>
    </citation>
    <scope>NUCLEOTIDE SEQUENCE [LARGE SCALE GENOMIC DNA]</scope>
    <source>
        <strain evidence="3 4">NRRL 5741</strain>
    </source>
</reference>
<dbReference type="Pfam" id="PF13808">
    <property type="entry name" value="DDE_Tnp_1_assoc"/>
    <property type="match status" value="1"/>
</dbReference>
<name>A0A646KID1_STRJU</name>
<feature type="compositionally biased region" description="Low complexity" evidence="1">
    <location>
        <begin position="215"/>
        <end position="226"/>
    </location>
</feature>
<accession>A0A646KID1</accession>
<proteinExistence type="predicted"/>
<comment type="caution">
    <text evidence="3">The sequence shown here is derived from an EMBL/GenBank/DDBJ whole genome shotgun (WGS) entry which is preliminary data.</text>
</comment>
<feature type="region of interest" description="Disordered" evidence="1">
    <location>
        <begin position="109"/>
        <end position="244"/>
    </location>
</feature>
<evidence type="ECO:0000313" key="4">
    <source>
        <dbReference type="Proteomes" id="UP000419138"/>
    </source>
</evidence>
<keyword evidence="4" id="KW-1185">Reference proteome</keyword>
<feature type="compositionally biased region" description="Basic residues" evidence="1">
    <location>
        <begin position="183"/>
        <end position="194"/>
    </location>
</feature>
<gene>
    <name evidence="3" type="ORF">FF041_17955</name>
</gene>
<organism evidence="3 4">
    <name type="scientific">Streptomyces jumonjinensis</name>
    <dbReference type="NCBI Taxonomy" id="1945"/>
    <lineage>
        <taxon>Bacteria</taxon>
        <taxon>Bacillati</taxon>
        <taxon>Actinomycetota</taxon>
        <taxon>Actinomycetes</taxon>
        <taxon>Kitasatosporales</taxon>
        <taxon>Streptomycetaceae</taxon>
        <taxon>Streptomyces</taxon>
    </lineage>
</organism>
<evidence type="ECO:0000313" key="3">
    <source>
        <dbReference type="EMBL" id="MQT02025.1"/>
    </source>
</evidence>